<dbReference type="PANTHER" id="PTHR30509:SF9">
    <property type="entry name" value="MULTIDRUG RESISTANCE PROTEIN MDTO"/>
    <property type="match status" value="1"/>
</dbReference>
<feature type="transmembrane region" description="Helical" evidence="8">
    <location>
        <begin position="492"/>
        <end position="508"/>
    </location>
</feature>
<dbReference type="EMBL" id="SZYE01000075">
    <property type="protein sequence ID" value="TKR23571.1"/>
    <property type="molecule type" value="Genomic_DNA"/>
</dbReference>
<accession>A0A7Z8NS50</accession>
<dbReference type="GO" id="GO:0005886">
    <property type="term" value="C:plasma membrane"/>
    <property type="evidence" value="ECO:0007669"/>
    <property type="project" value="UniProtKB-SubCell"/>
</dbReference>
<name>A0A7Z8NS50_9CELL</name>
<evidence type="ECO:0000313" key="10">
    <source>
        <dbReference type="EMBL" id="TKR23571.1"/>
    </source>
</evidence>
<feature type="transmembrane region" description="Helical" evidence="8">
    <location>
        <begin position="64"/>
        <end position="89"/>
    </location>
</feature>
<evidence type="ECO:0000256" key="2">
    <source>
        <dbReference type="ARBA" id="ARBA00022475"/>
    </source>
</evidence>
<evidence type="ECO:0000256" key="8">
    <source>
        <dbReference type="SAM" id="Phobius"/>
    </source>
</evidence>
<keyword evidence="3 8" id="KW-0812">Transmembrane</keyword>
<keyword evidence="2" id="KW-1003">Cell membrane</keyword>
<evidence type="ECO:0000256" key="3">
    <source>
        <dbReference type="ARBA" id="ARBA00022692"/>
    </source>
</evidence>
<feature type="compositionally biased region" description="Basic and acidic residues" evidence="7">
    <location>
        <begin position="1100"/>
        <end position="1109"/>
    </location>
</feature>
<evidence type="ECO:0000256" key="6">
    <source>
        <dbReference type="ARBA" id="ARBA00043993"/>
    </source>
</evidence>
<feature type="domain" description="Integral membrane bound transporter" evidence="9">
    <location>
        <begin position="827"/>
        <end position="949"/>
    </location>
</feature>
<evidence type="ECO:0000313" key="11">
    <source>
        <dbReference type="Proteomes" id="UP000308121"/>
    </source>
</evidence>
<dbReference type="RefSeq" id="WP_154729655.1">
    <property type="nucleotide sequence ID" value="NZ_SZYE01000075.1"/>
</dbReference>
<feature type="transmembrane region" description="Helical" evidence="8">
    <location>
        <begin position="538"/>
        <end position="556"/>
    </location>
</feature>
<dbReference type="PANTHER" id="PTHR30509">
    <property type="entry name" value="P-HYDROXYBENZOIC ACID EFFLUX PUMP SUBUNIT-RELATED"/>
    <property type="match status" value="1"/>
</dbReference>
<protein>
    <recommendedName>
        <fullName evidence="9">Integral membrane bound transporter domain-containing protein</fullName>
    </recommendedName>
</protein>
<evidence type="ECO:0000256" key="4">
    <source>
        <dbReference type="ARBA" id="ARBA00022989"/>
    </source>
</evidence>
<feature type="transmembrane region" description="Helical" evidence="8">
    <location>
        <begin position="467"/>
        <end position="485"/>
    </location>
</feature>
<reference evidence="10 11" key="1">
    <citation type="submission" date="2019-05" db="EMBL/GenBank/DDBJ databases">
        <title>Genome sequence of Cellulomonas hominis strain CS1.</title>
        <authorList>
            <person name="Belmont J."/>
            <person name="Maclea K.S."/>
        </authorList>
    </citation>
    <scope>NUCLEOTIDE SEQUENCE [LARGE SCALE GENOMIC DNA]</scope>
    <source>
        <strain evidence="10 11">CS1</strain>
    </source>
</reference>
<feature type="transmembrane region" description="Helical" evidence="8">
    <location>
        <begin position="562"/>
        <end position="583"/>
    </location>
</feature>
<evidence type="ECO:0000256" key="7">
    <source>
        <dbReference type="SAM" id="MobiDB-lite"/>
    </source>
</evidence>
<evidence type="ECO:0000256" key="1">
    <source>
        <dbReference type="ARBA" id="ARBA00004651"/>
    </source>
</evidence>
<feature type="transmembrane region" description="Helical" evidence="8">
    <location>
        <begin position="143"/>
        <end position="163"/>
    </location>
</feature>
<comment type="subcellular location">
    <subcellularLocation>
        <location evidence="1">Cell membrane</location>
        <topology evidence="1">Multi-pass membrane protein</topology>
    </subcellularLocation>
</comment>
<comment type="caution">
    <text evidence="10">The sequence shown here is derived from an EMBL/GenBank/DDBJ whole genome shotgun (WGS) entry which is preliminary data.</text>
</comment>
<feature type="region of interest" description="Disordered" evidence="7">
    <location>
        <begin position="1090"/>
        <end position="1109"/>
    </location>
</feature>
<feature type="transmembrane region" description="Helical" evidence="8">
    <location>
        <begin position="6"/>
        <end position="27"/>
    </location>
</feature>
<dbReference type="Proteomes" id="UP000308121">
    <property type="component" value="Unassembled WGS sequence"/>
</dbReference>
<dbReference type="InterPro" id="IPR049453">
    <property type="entry name" value="Memb_transporter_dom"/>
</dbReference>
<feature type="region of interest" description="Disordered" evidence="7">
    <location>
        <begin position="714"/>
        <end position="739"/>
    </location>
</feature>
<dbReference type="OrthoDB" id="3790831at2"/>
<proteinExistence type="inferred from homology"/>
<keyword evidence="4 8" id="KW-1133">Transmembrane helix</keyword>
<evidence type="ECO:0000259" key="9">
    <source>
        <dbReference type="Pfam" id="PF13515"/>
    </source>
</evidence>
<evidence type="ECO:0000256" key="5">
    <source>
        <dbReference type="ARBA" id="ARBA00023136"/>
    </source>
</evidence>
<gene>
    <name evidence="10" type="ORF">FA014_10595</name>
</gene>
<organism evidence="10 11">
    <name type="scientific">Cellulomonas hominis</name>
    <dbReference type="NCBI Taxonomy" id="156981"/>
    <lineage>
        <taxon>Bacteria</taxon>
        <taxon>Bacillati</taxon>
        <taxon>Actinomycetota</taxon>
        <taxon>Actinomycetes</taxon>
        <taxon>Micrococcales</taxon>
        <taxon>Cellulomonadaceae</taxon>
        <taxon>Cellulomonas</taxon>
    </lineage>
</organism>
<keyword evidence="5 8" id="KW-0472">Membrane</keyword>
<dbReference type="AlphaFoldDB" id="A0A7Z8NS50"/>
<feature type="transmembrane region" description="Helical" evidence="8">
    <location>
        <begin position="436"/>
        <end position="455"/>
    </location>
</feature>
<dbReference type="Pfam" id="PF13515">
    <property type="entry name" value="FUSC_2"/>
    <property type="match status" value="1"/>
</dbReference>
<dbReference type="SUPFAM" id="SSF81324">
    <property type="entry name" value="Voltage-gated potassium channels"/>
    <property type="match status" value="1"/>
</dbReference>
<comment type="similarity">
    <text evidence="6">Belongs to the YccS/YhfK family.</text>
</comment>
<dbReference type="Gene3D" id="1.10.287.70">
    <property type="match status" value="1"/>
</dbReference>
<sequence length="1148" mass="121818">MDGVWIVVGTVVLLGTLLDVFLTALDYDEAGFLAGRVSRVQWRLLRVVTRRLPRRWRPAALRQVTGLQVVVVIVVWLCGVIWGFGLIYYGLMSRSAFSAADSGARYDLFGAMYFSAAQLSTVGGSYLSADTDLLRFLSITETLTGVALVSLILTFLLGVYSVIADLNALCRHFLTSERGAGSPVASLATSFVDGQATGLSGHLDGIAGSFASYTDGLRLHHAAYYFQSGRDQFALPYALRMLAGTIGALRWGLPSGHPASREPALVPLTFQLLEFGDQLQDVLRWRSAGTPAVVDRERFAALARGRDGGGPGDEWVARFVRLDADMAELARIAPLADVDEAYDRYAAWLPFAYRTQQITLAVSRDLDYQPVILTDRPVSLLQDDDRPAHDALEGRAAPVPAPTAPAHPGPGRVTRWGARWARRLSLADPGRARLRAAVRAVTAAAAAVLTLYLLFTALGETTPQPAMFGGFVAIATTAIAVDATARARRRTTLLVVLPVAAVVLLGALASGSAAWTAVVLVVVAALGAGSARFGPRWAAVGQATFTSFYFALILRLELADVLLYLAAAVVGVAWAYLLTFVVVPERPRRVLHDGGEALARHLATATETLVDAVSWARWDPDIRRRVEADTRELQRGAALLGGQLTGSAAATGIDPAWAAELRLRLFDTELAAVNLVTAARTVTTATVSLELRGRLAGRLQLLQLHLAELAARPVGDDPPRAAGSAPALPPWPDDRAPADWPPVARALHQAADELYRTAEQLRTAEASALDPAAPPLVVRDLDEIPVDDGALAELDDLSTTAAPPEPGRVPPPARRAVQAAVATAAGLAIGEAVSSTHQYWATLAAYQVLGGTEGETFLKGTQRIAGTVAGAAVGFGVALASGADLAVVVPLLAVAVFASTYYQRVSPAVSTFWRTMMFAMIYETLGRLTTLALEVRILETALGAAAALVTAAVVLPMRTRTQLNRDAATLLSDVDVVITATLSRLAGDATVPLPAIRERLLAVDTDVRRLGTTAAPLRRAPGSLQAGGVEGLLTAFWSLAYFTRHLVRAAERGPADRAHGTPSDWERARAATSQNLAALSAALADRVPGPVEQDLDFDGQDERETGHGRVHGDALRQLERINLTLVLLVDELTNGAVSAGGPEPAVAA</sequence>